<feature type="compositionally biased region" description="Basic and acidic residues" evidence="1">
    <location>
        <begin position="86"/>
        <end position="104"/>
    </location>
</feature>
<organism evidence="2 3">
    <name type="scientific">Blyttiomyces helicus</name>
    <dbReference type="NCBI Taxonomy" id="388810"/>
    <lineage>
        <taxon>Eukaryota</taxon>
        <taxon>Fungi</taxon>
        <taxon>Fungi incertae sedis</taxon>
        <taxon>Chytridiomycota</taxon>
        <taxon>Chytridiomycota incertae sedis</taxon>
        <taxon>Chytridiomycetes</taxon>
        <taxon>Chytridiomycetes incertae sedis</taxon>
        <taxon>Blyttiomyces</taxon>
    </lineage>
</organism>
<feature type="region of interest" description="Disordered" evidence="1">
    <location>
        <begin position="81"/>
        <end position="104"/>
    </location>
</feature>
<evidence type="ECO:0000313" key="2">
    <source>
        <dbReference type="EMBL" id="RKO92322.1"/>
    </source>
</evidence>
<name>A0A4P9WIY6_9FUNG</name>
<dbReference type="Proteomes" id="UP000269721">
    <property type="component" value="Unassembled WGS sequence"/>
</dbReference>
<dbReference type="OrthoDB" id="1938144at2759"/>
<dbReference type="EMBL" id="KZ994687">
    <property type="protein sequence ID" value="RKO92322.1"/>
    <property type="molecule type" value="Genomic_DNA"/>
</dbReference>
<evidence type="ECO:0000256" key="1">
    <source>
        <dbReference type="SAM" id="MobiDB-lite"/>
    </source>
</evidence>
<gene>
    <name evidence="2" type="ORF">BDK51DRAFT_43671</name>
</gene>
<keyword evidence="3" id="KW-1185">Reference proteome</keyword>
<accession>A0A4P9WIY6</accession>
<dbReference type="AlphaFoldDB" id="A0A4P9WIY6"/>
<proteinExistence type="predicted"/>
<reference evidence="3" key="1">
    <citation type="journal article" date="2018" name="Nat. Microbiol.">
        <title>Leveraging single-cell genomics to expand the fungal tree of life.</title>
        <authorList>
            <person name="Ahrendt S.R."/>
            <person name="Quandt C.A."/>
            <person name="Ciobanu D."/>
            <person name="Clum A."/>
            <person name="Salamov A."/>
            <person name="Andreopoulos B."/>
            <person name="Cheng J.F."/>
            <person name="Woyke T."/>
            <person name="Pelin A."/>
            <person name="Henrissat B."/>
            <person name="Reynolds N.K."/>
            <person name="Benny G.L."/>
            <person name="Smith M.E."/>
            <person name="James T.Y."/>
            <person name="Grigoriev I.V."/>
        </authorList>
    </citation>
    <scope>NUCLEOTIDE SEQUENCE [LARGE SCALE GENOMIC DNA]</scope>
</reference>
<evidence type="ECO:0000313" key="3">
    <source>
        <dbReference type="Proteomes" id="UP000269721"/>
    </source>
</evidence>
<sequence>MAISANMSLSKQLITVVSPNPRERGQTLLAFSLLPFPKPLPLIPTPHPLHIVHRRSPLPFPCHCPPCLALVLSGEALPLTGRPQRHPLDERRHDDGHAGGPKDREFLINQDREKRLSAMYHDLCCCRLQLPYQDNCYGKEEAAESAREHIRRSLSVNVGHAAANRVKCWAIAEVAGDEVEPHWDAVFPHLVPLPAADGTFIKTTLYNGTFLVANHLDGNNIIWPLARALVCSEDGNN</sequence>
<protein>
    <submittedName>
        <fullName evidence="2">Uncharacterized protein</fullName>
    </submittedName>
</protein>